<keyword evidence="15" id="KW-1185">Reference proteome</keyword>
<keyword evidence="8" id="KW-0675">Receptor</keyword>
<dbReference type="Proteomes" id="UP000887013">
    <property type="component" value="Unassembled WGS sequence"/>
</dbReference>
<evidence type="ECO:0000313" key="15">
    <source>
        <dbReference type="Proteomes" id="UP000887013"/>
    </source>
</evidence>
<dbReference type="GO" id="GO:0005886">
    <property type="term" value="C:plasma membrane"/>
    <property type="evidence" value="ECO:0007669"/>
    <property type="project" value="UniProtKB-SubCell"/>
</dbReference>
<protein>
    <submittedName>
        <fullName evidence="14">Lig_chan-Glu_bd domain-containing protein</fullName>
    </submittedName>
</protein>
<dbReference type="Gene3D" id="3.40.190.10">
    <property type="entry name" value="Periplasmic binding protein-like II"/>
    <property type="match status" value="1"/>
</dbReference>
<evidence type="ECO:0000256" key="3">
    <source>
        <dbReference type="ARBA" id="ARBA00022475"/>
    </source>
</evidence>
<evidence type="ECO:0000256" key="1">
    <source>
        <dbReference type="ARBA" id="ARBA00004651"/>
    </source>
</evidence>
<evidence type="ECO:0000256" key="7">
    <source>
        <dbReference type="ARBA" id="ARBA00023136"/>
    </source>
</evidence>
<dbReference type="SUPFAM" id="SSF53850">
    <property type="entry name" value="Periplasmic binding protein-like II"/>
    <property type="match status" value="1"/>
</dbReference>
<keyword evidence="5 12" id="KW-1133">Transmembrane helix</keyword>
<dbReference type="OrthoDB" id="5984008at2759"/>
<dbReference type="InterPro" id="IPR019594">
    <property type="entry name" value="Glu/Gly-bd"/>
</dbReference>
<evidence type="ECO:0000256" key="8">
    <source>
        <dbReference type="ARBA" id="ARBA00023170"/>
    </source>
</evidence>
<dbReference type="PANTHER" id="PTHR42643">
    <property type="entry name" value="IONOTROPIC RECEPTOR 20A-RELATED"/>
    <property type="match status" value="1"/>
</dbReference>
<evidence type="ECO:0000256" key="6">
    <source>
        <dbReference type="ARBA" id="ARBA00023065"/>
    </source>
</evidence>
<proteinExistence type="predicted"/>
<evidence type="ECO:0000256" key="9">
    <source>
        <dbReference type="ARBA" id="ARBA00023180"/>
    </source>
</evidence>
<evidence type="ECO:0000256" key="12">
    <source>
        <dbReference type="SAM" id="Phobius"/>
    </source>
</evidence>
<accession>A0A8X6NWW5</accession>
<feature type="transmembrane region" description="Helical" evidence="12">
    <location>
        <begin position="364"/>
        <end position="385"/>
    </location>
</feature>
<keyword evidence="10" id="KW-1071">Ligand-gated ion channel</keyword>
<sequence>MDFPKNVSVAALMKLPFFWLNHSDKGEEITGTEGHLLQLLAEKLGFKFSIHFPSDGALWGIKKDDGNWTGITGMIARKEADMAFVFSSIRYAPSEVVDFSASYYASDKTFATDLPGPAPRYTILVFPFKFEVWITIFCTMIFFHFVQYIMFYKKNSKADSSGSKKLATRSVDSLKYRILDGSWIASNAFLKFIYTSVLLSFLTVELRMKGIRNTVELAEAMSSGNYICLMEVGNVMWKYLVESNFPHYRVIGEEIHKNSRTYFVPDYQYKPFGHSIAAVAPRVLFKLFYGSTKFISEDSLEVVSTGIMIRKGFCCSNRLNTVLLRITSAGLYQKFVQDVGSQQEIKLLSVLPYDESVKSLTLEALSGIFILLLAGYVASFLILLLEIMQNNFSKKKYNKISSLLKA</sequence>
<keyword evidence="9" id="KW-0325">Glycoprotein</keyword>
<feature type="transmembrane region" description="Helical" evidence="12">
    <location>
        <begin position="183"/>
        <end position="204"/>
    </location>
</feature>
<keyword evidence="2" id="KW-0813">Transport</keyword>
<keyword evidence="7 12" id="KW-0472">Membrane</keyword>
<evidence type="ECO:0000256" key="5">
    <source>
        <dbReference type="ARBA" id="ARBA00022989"/>
    </source>
</evidence>
<dbReference type="AlphaFoldDB" id="A0A8X6NWW5"/>
<gene>
    <name evidence="14" type="primary">AVEN_104867_1</name>
    <name evidence="14" type="ORF">NPIL_55891</name>
</gene>
<reference evidence="14" key="1">
    <citation type="submission" date="2020-08" db="EMBL/GenBank/DDBJ databases">
        <title>Multicomponent nature underlies the extraordinary mechanical properties of spider dragline silk.</title>
        <authorList>
            <person name="Kono N."/>
            <person name="Nakamura H."/>
            <person name="Mori M."/>
            <person name="Yoshida Y."/>
            <person name="Ohtoshi R."/>
            <person name="Malay A.D."/>
            <person name="Moran D.A.P."/>
            <person name="Tomita M."/>
            <person name="Numata K."/>
            <person name="Arakawa K."/>
        </authorList>
    </citation>
    <scope>NUCLEOTIDE SEQUENCE</scope>
</reference>
<keyword evidence="11" id="KW-0407">Ion channel</keyword>
<evidence type="ECO:0000313" key="14">
    <source>
        <dbReference type="EMBL" id="GFT39661.1"/>
    </source>
</evidence>
<dbReference type="GO" id="GO:0015276">
    <property type="term" value="F:ligand-gated monoatomic ion channel activity"/>
    <property type="evidence" value="ECO:0007669"/>
    <property type="project" value="InterPro"/>
</dbReference>
<evidence type="ECO:0000256" key="2">
    <source>
        <dbReference type="ARBA" id="ARBA00022448"/>
    </source>
</evidence>
<name>A0A8X6NWW5_NEPPI</name>
<keyword evidence="6" id="KW-0406">Ion transport</keyword>
<dbReference type="SMART" id="SM00918">
    <property type="entry name" value="Lig_chan-Glu_bd"/>
    <property type="match status" value="1"/>
</dbReference>
<evidence type="ECO:0000259" key="13">
    <source>
        <dbReference type="SMART" id="SM00918"/>
    </source>
</evidence>
<evidence type="ECO:0000256" key="10">
    <source>
        <dbReference type="ARBA" id="ARBA00023286"/>
    </source>
</evidence>
<dbReference type="PANTHER" id="PTHR42643:SF24">
    <property type="entry name" value="IONOTROPIC RECEPTOR 60A"/>
    <property type="match status" value="1"/>
</dbReference>
<keyword evidence="4 12" id="KW-0812">Transmembrane</keyword>
<dbReference type="InterPro" id="IPR052192">
    <property type="entry name" value="Insect_Ionotropic_Sensory_Rcpt"/>
</dbReference>
<evidence type="ECO:0000256" key="4">
    <source>
        <dbReference type="ARBA" id="ARBA00022692"/>
    </source>
</evidence>
<comment type="subcellular location">
    <subcellularLocation>
        <location evidence="1">Cell membrane</location>
        <topology evidence="1">Multi-pass membrane protein</topology>
    </subcellularLocation>
</comment>
<keyword evidence="3" id="KW-1003">Cell membrane</keyword>
<feature type="domain" description="Ionotropic glutamate receptor L-glutamate and glycine-binding" evidence="13">
    <location>
        <begin position="16"/>
        <end position="77"/>
    </location>
</feature>
<organism evidence="14 15">
    <name type="scientific">Nephila pilipes</name>
    <name type="common">Giant wood spider</name>
    <name type="synonym">Nephila maculata</name>
    <dbReference type="NCBI Taxonomy" id="299642"/>
    <lineage>
        <taxon>Eukaryota</taxon>
        <taxon>Metazoa</taxon>
        <taxon>Ecdysozoa</taxon>
        <taxon>Arthropoda</taxon>
        <taxon>Chelicerata</taxon>
        <taxon>Arachnida</taxon>
        <taxon>Araneae</taxon>
        <taxon>Araneomorphae</taxon>
        <taxon>Entelegynae</taxon>
        <taxon>Araneoidea</taxon>
        <taxon>Nephilidae</taxon>
        <taxon>Nephila</taxon>
    </lineage>
</organism>
<comment type="caution">
    <text evidence="14">The sequence shown here is derived from an EMBL/GenBank/DDBJ whole genome shotgun (WGS) entry which is preliminary data.</text>
</comment>
<dbReference type="EMBL" id="BMAW01109703">
    <property type="protein sequence ID" value="GFT39661.1"/>
    <property type="molecule type" value="Genomic_DNA"/>
</dbReference>
<evidence type="ECO:0000256" key="11">
    <source>
        <dbReference type="ARBA" id="ARBA00023303"/>
    </source>
</evidence>
<dbReference type="Pfam" id="PF10613">
    <property type="entry name" value="Lig_chan-Glu_bd"/>
    <property type="match status" value="1"/>
</dbReference>
<feature type="transmembrane region" description="Helical" evidence="12">
    <location>
        <begin position="130"/>
        <end position="151"/>
    </location>
</feature>